<reference evidence="2 3" key="1">
    <citation type="journal article" date="2019" name="Sci. Rep.">
        <title>Orb-weaving spider Araneus ventricosus genome elucidates the spidroin gene catalogue.</title>
        <authorList>
            <person name="Kono N."/>
            <person name="Nakamura H."/>
            <person name="Ohtoshi R."/>
            <person name="Moran D.A.P."/>
            <person name="Shinohara A."/>
            <person name="Yoshida Y."/>
            <person name="Fujiwara M."/>
            <person name="Mori M."/>
            <person name="Tomita M."/>
            <person name="Arakawa K."/>
        </authorList>
    </citation>
    <scope>NUCLEOTIDE SEQUENCE [LARGE SCALE GENOMIC DNA]</scope>
</reference>
<proteinExistence type="predicted"/>
<dbReference type="OrthoDB" id="8123891at2759"/>
<gene>
    <name evidence="2" type="ORF">AVEN_263380_1</name>
</gene>
<evidence type="ECO:0000259" key="1">
    <source>
        <dbReference type="Pfam" id="PF07530"/>
    </source>
</evidence>
<dbReference type="Proteomes" id="UP000499080">
    <property type="component" value="Unassembled WGS sequence"/>
</dbReference>
<evidence type="ECO:0000313" key="3">
    <source>
        <dbReference type="Proteomes" id="UP000499080"/>
    </source>
</evidence>
<keyword evidence="3" id="KW-1185">Reference proteome</keyword>
<comment type="caution">
    <text evidence="2">The sequence shown here is derived from an EMBL/GenBank/DDBJ whole genome shotgun (WGS) entry which is preliminary data.</text>
</comment>
<organism evidence="2 3">
    <name type="scientific">Araneus ventricosus</name>
    <name type="common">Orbweaver spider</name>
    <name type="synonym">Epeira ventricosa</name>
    <dbReference type="NCBI Taxonomy" id="182803"/>
    <lineage>
        <taxon>Eukaryota</taxon>
        <taxon>Metazoa</taxon>
        <taxon>Ecdysozoa</taxon>
        <taxon>Arthropoda</taxon>
        <taxon>Chelicerata</taxon>
        <taxon>Arachnida</taxon>
        <taxon>Araneae</taxon>
        <taxon>Araneomorphae</taxon>
        <taxon>Entelegynae</taxon>
        <taxon>Araneoidea</taxon>
        <taxon>Araneidae</taxon>
        <taxon>Araneus</taxon>
    </lineage>
</organism>
<accession>A0A4Y2BGZ6</accession>
<dbReference type="EMBL" id="BGPR01083457">
    <property type="protein sequence ID" value="GBL91510.1"/>
    <property type="molecule type" value="Genomic_DNA"/>
</dbReference>
<evidence type="ECO:0000313" key="2">
    <source>
        <dbReference type="EMBL" id="GBL91510.1"/>
    </source>
</evidence>
<dbReference type="InterPro" id="IPR006579">
    <property type="entry name" value="Pre_C2HC_dom"/>
</dbReference>
<feature type="domain" description="Pre-C2HC" evidence="1">
    <location>
        <begin position="81"/>
        <end position="141"/>
    </location>
</feature>
<protein>
    <recommendedName>
        <fullName evidence="1">Pre-C2HC domain-containing protein</fullName>
    </recommendedName>
</protein>
<name>A0A4Y2BGZ6_ARAVE</name>
<dbReference type="Pfam" id="PF07530">
    <property type="entry name" value="PRE_C2HC"/>
    <property type="match status" value="1"/>
</dbReference>
<dbReference type="AlphaFoldDB" id="A0A4Y2BGZ6"/>
<sequence>MKRSIDYRDMLKQINEVEGIPCKAKETGEFIKLFCETPRDIRSLTEFLDKKGKEYFVIPGRAEKPIKAVIKGLPLDMNLDEIKIELTNQKFRVDKVNQLKKYRTREPLKIYQVHLLPNENIQDIYNLKTLGYTTVKVEPYENKQSHQCFNCQVPKDVD</sequence>